<dbReference type="GeneID" id="43592184"/>
<dbReference type="KEGG" id="ksn:43592184"/>
<comment type="subcellular location">
    <subcellularLocation>
        <location evidence="1 11">Cytoplasm</location>
    </subcellularLocation>
</comment>
<dbReference type="GO" id="GO:0141101">
    <property type="term" value="F:tRNA(Ser) (uridine(44)-2'-O-)-methyltransferase activity"/>
    <property type="evidence" value="ECO:0007669"/>
    <property type="project" value="UniProtKB-EC"/>
</dbReference>
<feature type="region of interest" description="Disordered" evidence="12">
    <location>
        <begin position="1"/>
        <end position="32"/>
    </location>
</feature>
<feature type="region of interest" description="Disordered" evidence="12">
    <location>
        <begin position="129"/>
        <end position="161"/>
    </location>
</feature>
<reference evidence="13" key="2">
    <citation type="submission" date="2024-01" db="EMBL/GenBank/DDBJ databases">
        <title>Comparative genomics of Cryptococcus and Kwoniella reveals pathogenesis evolution and contrasting modes of karyotype evolution via chromosome fusion or intercentromeric recombination.</title>
        <authorList>
            <person name="Coelho M.A."/>
            <person name="David-Palma M."/>
            <person name="Shea T."/>
            <person name="Bowers K."/>
            <person name="McGinley-Smith S."/>
            <person name="Mohammad A.W."/>
            <person name="Gnirke A."/>
            <person name="Yurkov A.M."/>
            <person name="Nowrousian M."/>
            <person name="Sun S."/>
            <person name="Cuomo C.A."/>
            <person name="Heitman J."/>
        </authorList>
    </citation>
    <scope>NUCLEOTIDE SEQUENCE</scope>
    <source>
        <strain evidence="13">CBS 12478</strain>
    </source>
</reference>
<evidence type="ECO:0000256" key="10">
    <source>
        <dbReference type="ARBA" id="ARBA00047957"/>
    </source>
</evidence>
<dbReference type="PANTHER" id="PTHR21210:SF0">
    <property type="entry name" value="TRNA (URACIL-O(2)-)-METHYLTRANSFERASE-RELATED"/>
    <property type="match status" value="1"/>
</dbReference>
<name>A0A5M6BT64_9TREE</name>
<evidence type="ECO:0000256" key="8">
    <source>
        <dbReference type="ARBA" id="ARBA00022691"/>
    </source>
</evidence>
<evidence type="ECO:0000256" key="11">
    <source>
        <dbReference type="RuleBase" id="RU368004"/>
    </source>
</evidence>
<dbReference type="InterPro" id="IPR011671">
    <property type="entry name" value="tRNA_uracil_MeTrfase"/>
</dbReference>
<keyword evidence="8 11" id="KW-0949">S-adenosyl-L-methionine</keyword>
<dbReference type="AlphaFoldDB" id="A0A5M6BT64"/>
<keyword evidence="7 11" id="KW-0808">Transferase</keyword>
<evidence type="ECO:0000256" key="1">
    <source>
        <dbReference type="ARBA" id="ARBA00004496"/>
    </source>
</evidence>
<accession>A0A5M6BT64</accession>
<keyword evidence="9 11" id="KW-0819">tRNA processing</keyword>
<proteinExistence type="inferred from homology"/>
<dbReference type="OrthoDB" id="10047021at2759"/>
<evidence type="ECO:0000256" key="4">
    <source>
        <dbReference type="ARBA" id="ARBA00017788"/>
    </source>
</evidence>
<dbReference type="PANTHER" id="PTHR21210">
    <property type="entry name" value="TRNA (URACIL-O(2)-)-METHYLTRANSFERASE-RELATED"/>
    <property type="match status" value="1"/>
</dbReference>
<evidence type="ECO:0000313" key="14">
    <source>
        <dbReference type="Proteomes" id="UP000322225"/>
    </source>
</evidence>
<evidence type="ECO:0000256" key="7">
    <source>
        <dbReference type="ARBA" id="ARBA00022679"/>
    </source>
</evidence>
<evidence type="ECO:0000256" key="6">
    <source>
        <dbReference type="ARBA" id="ARBA00022603"/>
    </source>
</evidence>
<keyword evidence="6 11" id="KW-0489">Methyltransferase</keyword>
<feature type="compositionally biased region" description="Low complexity" evidence="12">
    <location>
        <begin position="21"/>
        <end position="32"/>
    </location>
</feature>
<keyword evidence="5 11" id="KW-0963">Cytoplasm</keyword>
<dbReference type="EMBL" id="CP144058">
    <property type="protein sequence ID" value="WWD20333.1"/>
    <property type="molecule type" value="Genomic_DNA"/>
</dbReference>
<dbReference type="RefSeq" id="XP_031857733.1">
    <property type="nucleotide sequence ID" value="XM_032008012.1"/>
</dbReference>
<evidence type="ECO:0000256" key="9">
    <source>
        <dbReference type="ARBA" id="ARBA00022694"/>
    </source>
</evidence>
<feature type="region of interest" description="Disordered" evidence="12">
    <location>
        <begin position="75"/>
        <end position="97"/>
    </location>
</feature>
<keyword evidence="14" id="KW-1185">Reference proteome</keyword>
<protein>
    <recommendedName>
        <fullName evidence="4 11">tRNA (uracil-O(2)-)-methyltransferase</fullName>
        <ecNumber evidence="3 11">2.1.1.211</ecNumber>
    </recommendedName>
</protein>
<evidence type="ECO:0000256" key="2">
    <source>
        <dbReference type="ARBA" id="ARBA00009056"/>
    </source>
</evidence>
<comment type="catalytic activity">
    <reaction evidence="10 11">
        <text>uridine(44) in tRNA(Ser) + S-adenosyl-L-methionine = 2'-O-methyluridine(44) in tRNA(Ser) + S-adenosyl-L-homocysteine + H(+)</text>
        <dbReference type="Rhea" id="RHEA:43100"/>
        <dbReference type="Rhea" id="RHEA-COMP:10339"/>
        <dbReference type="Rhea" id="RHEA-COMP:10340"/>
        <dbReference type="ChEBI" id="CHEBI:15378"/>
        <dbReference type="ChEBI" id="CHEBI:57856"/>
        <dbReference type="ChEBI" id="CHEBI:59789"/>
        <dbReference type="ChEBI" id="CHEBI:65315"/>
        <dbReference type="ChEBI" id="CHEBI:74478"/>
        <dbReference type="EC" id="2.1.1.211"/>
    </reaction>
</comment>
<feature type="region of interest" description="Disordered" evidence="12">
    <location>
        <begin position="201"/>
        <end position="329"/>
    </location>
</feature>
<feature type="compositionally biased region" description="Basic and acidic residues" evidence="12">
    <location>
        <begin position="131"/>
        <end position="161"/>
    </location>
</feature>
<evidence type="ECO:0000256" key="12">
    <source>
        <dbReference type="SAM" id="MobiDB-lite"/>
    </source>
</evidence>
<evidence type="ECO:0000313" key="13">
    <source>
        <dbReference type="EMBL" id="WWD20333.1"/>
    </source>
</evidence>
<dbReference type="GO" id="GO:0005737">
    <property type="term" value="C:cytoplasm"/>
    <property type="evidence" value="ECO:0007669"/>
    <property type="project" value="UniProtKB-SubCell"/>
</dbReference>
<comment type="similarity">
    <text evidence="2 11">Belongs to the TRM44 family.</text>
</comment>
<comment type="function">
    <text evidence="11">Adenosyl-L-methionine (AdoMet)-dependent tRNA (uracil-O(2)-)-methyltransferase.</text>
</comment>
<dbReference type="GO" id="GO:0030488">
    <property type="term" value="P:tRNA methylation"/>
    <property type="evidence" value="ECO:0007669"/>
    <property type="project" value="UniProtKB-UniRule"/>
</dbReference>
<gene>
    <name evidence="13" type="ORF">CI109_104809</name>
</gene>
<dbReference type="Proteomes" id="UP000322225">
    <property type="component" value="Chromosome 8"/>
</dbReference>
<dbReference type="EC" id="2.1.1.211" evidence="3 11"/>
<reference evidence="13" key="1">
    <citation type="submission" date="2017-08" db="EMBL/GenBank/DDBJ databases">
        <authorList>
            <person name="Cuomo C."/>
            <person name="Billmyre B."/>
            <person name="Heitman J."/>
        </authorList>
    </citation>
    <scope>NUCLEOTIDE SEQUENCE</scope>
    <source>
        <strain evidence="13">CBS 12478</strain>
    </source>
</reference>
<evidence type="ECO:0000256" key="3">
    <source>
        <dbReference type="ARBA" id="ARBA00012795"/>
    </source>
</evidence>
<sequence>MTAPSPPPAGGFQTPAFHPVSYPSSSTSPLSTSDEIWTPVLHSPCHFPLSVFLSTLKSLSLHPERNSSFILRADPLPLSKVPGSNDGAGSSSVESGRPLELDLVEQVRVRLMPRQPKRDGKLNQSVLFYRSSEDDHPHSYSKIDSKGKEKEVEEREVDPERKQREEGLVIMIPEVKDKQEIPYYHPTVRKIAFLWETLDETNGGDSTTAAPSQEPEGENDDESSGSKPEVRGRISIHYLPFPESPTSSTNPPPDLSNLTLNSTPNGLAPRALKPRRRSPLAGPSIEKDESSEPTRPPAVILSDTTETEEIQGSSENNAQEAAKRKQAEQNRLDRTCLALLERLYKHGYGQLVGYQKRRVHDVIVPRDNFQDLYLVLKDRHRHLDSRAPRPNATSVKLEDVKRHVWKGSPSSLLSSSHFTYTSSPDDTHLPTDIDLSEWGEQDVAIAAFLMLLWKDMYPARSGEQMKGGGLEEEREWDSWGRPEGGFVDLGCGNGLLVHILVSEGYHGKGYELRSRRTWPLYPLKTQESLIELPIDLPSWFPETIEEWDSGIWENKEHCAVKEDTFLIGNHADELTPWLPLLSLIPSTPVPYLNLPCCLHTLDSTFDTLQYAAPAHPHTPTPDQGGFESGLEPGVSRYKSYLVWLGWCGLKSGWLWEKEGLRIPSTKGWGILARKRWTTKEEDRECRLWALNEVQGVRRRGAFKVREKEGKEH</sequence>
<dbReference type="Pfam" id="PF07757">
    <property type="entry name" value="AdoMet_MTase"/>
    <property type="match status" value="1"/>
</dbReference>
<organism evidence="13 14">
    <name type="scientific">Kwoniella shandongensis</name>
    <dbReference type="NCBI Taxonomy" id="1734106"/>
    <lineage>
        <taxon>Eukaryota</taxon>
        <taxon>Fungi</taxon>
        <taxon>Dikarya</taxon>
        <taxon>Basidiomycota</taxon>
        <taxon>Agaricomycotina</taxon>
        <taxon>Tremellomycetes</taxon>
        <taxon>Tremellales</taxon>
        <taxon>Cryptococcaceae</taxon>
        <taxon>Kwoniella</taxon>
    </lineage>
</organism>
<evidence type="ECO:0000256" key="5">
    <source>
        <dbReference type="ARBA" id="ARBA00022490"/>
    </source>
</evidence>